<comment type="function">
    <text evidence="10">Ligand for members of the frizzled family of seven transmembrane receptors. Probable developmental protein. May be a signaling molecule which affects the development of discrete regions of tissues. Is likely to signal over only few cell diameters.</text>
</comment>
<evidence type="ECO:0000256" key="7">
    <source>
        <dbReference type="ARBA" id="ARBA00023157"/>
    </source>
</evidence>
<keyword evidence="9" id="KW-0449">Lipoprotein</keyword>
<dbReference type="InterPro" id="IPR043158">
    <property type="entry name" value="Wnt_C"/>
</dbReference>
<evidence type="ECO:0000256" key="11">
    <source>
        <dbReference type="RuleBase" id="RU003500"/>
    </source>
</evidence>
<evidence type="ECO:0000256" key="5">
    <source>
        <dbReference type="ARBA" id="ARBA00022530"/>
    </source>
</evidence>
<evidence type="ECO:0000313" key="12">
    <source>
        <dbReference type="EMBL" id="CAK8689171.1"/>
    </source>
</evidence>
<evidence type="ECO:0000256" key="3">
    <source>
        <dbReference type="ARBA" id="ARBA00022473"/>
    </source>
</evidence>
<evidence type="ECO:0000313" key="13">
    <source>
        <dbReference type="Proteomes" id="UP001642483"/>
    </source>
</evidence>
<name>A0ABP0GBL6_CLALP</name>
<reference evidence="12 13" key="1">
    <citation type="submission" date="2024-02" db="EMBL/GenBank/DDBJ databases">
        <authorList>
            <person name="Daric V."/>
            <person name="Darras S."/>
        </authorList>
    </citation>
    <scope>NUCLEOTIDE SEQUENCE [LARGE SCALE GENOMIC DNA]</scope>
</reference>
<dbReference type="PRINTS" id="PR01349">
    <property type="entry name" value="WNTPROTEIN"/>
</dbReference>
<protein>
    <recommendedName>
        <fullName evidence="11">Protein Wnt</fullName>
    </recommendedName>
</protein>
<keyword evidence="7" id="KW-1015">Disulfide bond</keyword>
<dbReference type="PROSITE" id="PS00246">
    <property type="entry name" value="WNT1"/>
    <property type="match status" value="1"/>
</dbReference>
<keyword evidence="4" id="KW-0964">Secreted</keyword>
<dbReference type="Proteomes" id="UP001642483">
    <property type="component" value="Unassembled WGS sequence"/>
</dbReference>
<dbReference type="PANTHER" id="PTHR12027:SF77">
    <property type="entry name" value="PROTEIN WNT-5"/>
    <property type="match status" value="1"/>
</dbReference>
<keyword evidence="13" id="KW-1185">Reference proteome</keyword>
<evidence type="ECO:0000256" key="4">
    <source>
        <dbReference type="ARBA" id="ARBA00022525"/>
    </source>
</evidence>
<dbReference type="SMART" id="SM00097">
    <property type="entry name" value="WNT1"/>
    <property type="match status" value="1"/>
</dbReference>
<evidence type="ECO:0000256" key="2">
    <source>
        <dbReference type="ARBA" id="ARBA00005683"/>
    </source>
</evidence>
<keyword evidence="6 11" id="KW-0879">Wnt signaling pathway</keyword>
<dbReference type="CDD" id="cd19337">
    <property type="entry name" value="Wnt_Wnt5"/>
    <property type="match status" value="1"/>
</dbReference>
<dbReference type="InterPro" id="IPR018161">
    <property type="entry name" value="Wnt_CS"/>
</dbReference>
<organism evidence="12 13">
    <name type="scientific">Clavelina lepadiformis</name>
    <name type="common">Light-bulb sea squirt</name>
    <name type="synonym">Ascidia lepadiformis</name>
    <dbReference type="NCBI Taxonomy" id="159417"/>
    <lineage>
        <taxon>Eukaryota</taxon>
        <taxon>Metazoa</taxon>
        <taxon>Chordata</taxon>
        <taxon>Tunicata</taxon>
        <taxon>Ascidiacea</taxon>
        <taxon>Aplousobranchia</taxon>
        <taxon>Clavelinidae</taxon>
        <taxon>Clavelina</taxon>
    </lineage>
</organism>
<dbReference type="Gene3D" id="3.30.2460.20">
    <property type="match status" value="1"/>
</dbReference>
<evidence type="ECO:0000256" key="6">
    <source>
        <dbReference type="ARBA" id="ARBA00022687"/>
    </source>
</evidence>
<comment type="caution">
    <text evidence="12">The sequence shown here is derived from an EMBL/GenBank/DDBJ whole genome shotgun (WGS) entry which is preliminary data.</text>
</comment>
<dbReference type="InterPro" id="IPR005817">
    <property type="entry name" value="Wnt"/>
</dbReference>
<evidence type="ECO:0000256" key="9">
    <source>
        <dbReference type="ARBA" id="ARBA00023288"/>
    </source>
</evidence>
<comment type="subcellular location">
    <subcellularLocation>
        <location evidence="1 11">Secreted</location>
        <location evidence="1 11">Extracellular space</location>
        <location evidence="1 11">Extracellular matrix</location>
    </subcellularLocation>
</comment>
<keyword evidence="3 11" id="KW-0217">Developmental protein</keyword>
<dbReference type="EMBL" id="CAWYQH010000108">
    <property type="protein sequence ID" value="CAK8689171.1"/>
    <property type="molecule type" value="Genomic_DNA"/>
</dbReference>
<dbReference type="PANTHER" id="PTHR12027">
    <property type="entry name" value="WNT RELATED"/>
    <property type="match status" value="1"/>
</dbReference>
<gene>
    <name evidence="12" type="ORF">CVLEPA_LOCUS21133</name>
</gene>
<accession>A0ABP0GBL6</accession>
<evidence type="ECO:0000256" key="10">
    <source>
        <dbReference type="ARBA" id="ARBA00037729"/>
    </source>
</evidence>
<sequence length="358" mass="40182">MAFKPGRRNILVPMMVIYAALISKVNCYWWSMPYNPVMDTLILGTTPLCSSLETLSVNQQALCRRYQSHMQFVSSGAKTGIEECKWQFRGDRWNCSTFDDNTVFGKVLKIGSRETAFAYAISAAGVVYSVAKACRNEQLDECGCSSARRPEGLDNSWRWGGCGDNTFYAYGFAREFIDAKERDNTKLRRGKDKARKAMNMHNNEAGRMAAVRSATPTCKCHGVSGSCSLKTCWMQIPNFRQIGDELKNLYGGAAEVRSNSRGKIRRRDGQNIELNSLVFLESSPDYCDRHRRTGVTGTRGRECEVGSHGPDGCGFLCCGRGSTPHQITETVKCRCKFEWCCEVKCDTCRNVVERHICN</sequence>
<evidence type="ECO:0000256" key="1">
    <source>
        <dbReference type="ARBA" id="ARBA00004498"/>
    </source>
</evidence>
<keyword evidence="5" id="KW-0272">Extracellular matrix</keyword>
<keyword evidence="8" id="KW-0325">Glycoprotein</keyword>
<dbReference type="Pfam" id="PF00110">
    <property type="entry name" value="wnt"/>
    <property type="match status" value="1"/>
</dbReference>
<evidence type="ECO:0000256" key="8">
    <source>
        <dbReference type="ARBA" id="ARBA00023180"/>
    </source>
</evidence>
<proteinExistence type="inferred from homology"/>
<comment type="similarity">
    <text evidence="2 11">Belongs to the Wnt family.</text>
</comment>